<dbReference type="InterPro" id="IPR052159">
    <property type="entry name" value="Competence_DNA_uptake"/>
</dbReference>
<dbReference type="InterPro" id="IPR025405">
    <property type="entry name" value="DUF4131"/>
</dbReference>
<feature type="domain" description="DUF4131" evidence="8">
    <location>
        <begin position="50"/>
        <end position="218"/>
    </location>
</feature>
<dbReference type="STRING" id="340177.Cag_1107"/>
<dbReference type="PANTHER" id="PTHR30619:SF1">
    <property type="entry name" value="RECOMBINATION PROTEIN 2"/>
    <property type="match status" value="1"/>
</dbReference>
<gene>
    <name evidence="9" type="ordered locus">Cag_1107</name>
</gene>
<protein>
    <submittedName>
        <fullName evidence="9">ComEC/Rec2-related protein</fullName>
    </submittedName>
</protein>
<dbReference type="AlphaFoldDB" id="Q3ARK6"/>
<evidence type="ECO:0000259" key="7">
    <source>
        <dbReference type="Pfam" id="PF03772"/>
    </source>
</evidence>
<dbReference type="Pfam" id="PF03772">
    <property type="entry name" value="Competence"/>
    <property type="match status" value="1"/>
</dbReference>
<feature type="transmembrane region" description="Helical" evidence="6">
    <location>
        <begin position="470"/>
        <end position="491"/>
    </location>
</feature>
<sequence>MTEPSKPHSAVKPKRAIGLSLAPYPAVRLLFFVIIGIVVGVVAPFSLTEWLWSVALSFALLLLTWLYERIRYHQAAVPHFGMAIMYCFVVVSVFATLSAYRLHYAPRNGLTQYAGRTVILYGSIESRPERSKGGASWVMEVQELFEHGKTVTLRDRTKVFMRMSADAHLAVQKGDMVRVKGKLDLLPEAANAGEFNPRHYGAMQQISVQLYAAGPWQVLYEGEKRLHPFEQYMVQPTYRYIMQALAALLPDGEERKLAAGVLTGERETMSEEVFEAFKRTGTAHILAVSGMNVGLLALIIQVFLQRLKITPFGRWTAFLLFVFLLILYSNVTGNSASVTRAAFMALVLIAGETVGQKTYPLNSLAVADLIILLINPLDLLNPGFLMTNGAVLALFLVYPLLHFPRPKNRTLLLSIVWFLLDSIIITLAASIGVSPVIAYYFGTFSLISFVANIPVVFFSTLLMYALVPMLVVYGLSQALASVFAAGAFWLARMTLQSALWFSNFSFASIPLKLDAVEVWLYYIVLAAVLLLATRKAWSRVAITFLLGVNLFVWYSLLFRPNPIAPTLLTVNLGRNLATIVSNGSESVLIDVGKKPKDYQRISAQFERFGIVEPTAVVQFYSPDSLILATPTRHHFLRSDSLLRLSSMVITRPDEKMVKLWSRNQSYFLASGTSRLKAGEPYCGDVACIWIYRFGEKQRIELERWLTATKPKEALLVPSSFLSRVQLVALHRFAAAYPHVEVRSKTKQVVVNGGER</sequence>
<dbReference type="InterPro" id="IPR004477">
    <property type="entry name" value="ComEC_N"/>
</dbReference>
<proteinExistence type="predicted"/>
<feature type="transmembrane region" description="Helical" evidence="6">
    <location>
        <begin position="283"/>
        <end position="303"/>
    </location>
</feature>
<feature type="transmembrane region" description="Helical" evidence="6">
    <location>
        <begin position="79"/>
        <end position="100"/>
    </location>
</feature>
<dbReference type="eggNOG" id="COG0658">
    <property type="taxonomic scope" value="Bacteria"/>
</dbReference>
<feature type="transmembrane region" description="Helical" evidence="6">
    <location>
        <begin position="361"/>
        <end position="377"/>
    </location>
</feature>
<evidence type="ECO:0000313" key="9">
    <source>
        <dbReference type="EMBL" id="ABB28369.1"/>
    </source>
</evidence>
<keyword evidence="4 6" id="KW-1133">Transmembrane helix</keyword>
<evidence type="ECO:0000256" key="3">
    <source>
        <dbReference type="ARBA" id="ARBA00022692"/>
    </source>
</evidence>
<feature type="transmembrane region" description="Helical" evidence="6">
    <location>
        <begin position="511"/>
        <end position="533"/>
    </location>
</feature>
<evidence type="ECO:0000256" key="2">
    <source>
        <dbReference type="ARBA" id="ARBA00022475"/>
    </source>
</evidence>
<feature type="transmembrane region" description="Helical" evidence="6">
    <location>
        <begin position="315"/>
        <end position="331"/>
    </location>
</feature>
<dbReference type="EMBL" id="CP000108">
    <property type="protein sequence ID" value="ABB28369.1"/>
    <property type="molecule type" value="Genomic_DNA"/>
</dbReference>
<reference evidence="9" key="1">
    <citation type="submission" date="2005-08" db="EMBL/GenBank/DDBJ databases">
        <title>Complete sequence of Chlorobium chlorochromatii CaD3.</title>
        <authorList>
            <person name="Copeland A."/>
            <person name="Lucas S."/>
            <person name="Lapidus A."/>
            <person name="Barry K."/>
            <person name="Detter J.C."/>
            <person name="Glavina T."/>
            <person name="Hammon N."/>
            <person name="Israni S."/>
            <person name="Pitluck S."/>
            <person name="Bryant D."/>
            <person name="Schmutz J."/>
            <person name="Larimer F."/>
            <person name="Land M."/>
            <person name="Kyrpides N."/>
            <person name="Ivanova N."/>
            <person name="Richardson P."/>
        </authorList>
    </citation>
    <scope>NUCLEOTIDE SEQUENCE [LARGE SCALE GENOMIC DNA]</scope>
    <source>
        <strain evidence="9">CaD3</strain>
    </source>
</reference>
<dbReference type="PANTHER" id="PTHR30619">
    <property type="entry name" value="DNA INTERNALIZATION/COMPETENCE PROTEIN COMEC/REC2"/>
    <property type="match status" value="1"/>
</dbReference>
<evidence type="ECO:0000256" key="6">
    <source>
        <dbReference type="SAM" id="Phobius"/>
    </source>
</evidence>
<feature type="transmembrane region" description="Helical" evidence="6">
    <location>
        <begin position="50"/>
        <end position="67"/>
    </location>
</feature>
<evidence type="ECO:0000256" key="1">
    <source>
        <dbReference type="ARBA" id="ARBA00004651"/>
    </source>
</evidence>
<feature type="transmembrane region" description="Helical" evidence="6">
    <location>
        <begin position="410"/>
        <end position="431"/>
    </location>
</feature>
<dbReference type="KEGG" id="cch:Cag_1107"/>
<feature type="domain" description="ComEC/Rec2-related protein" evidence="7">
    <location>
        <begin position="262"/>
        <end position="532"/>
    </location>
</feature>
<feature type="transmembrane region" description="Helical" evidence="6">
    <location>
        <begin position="437"/>
        <end position="458"/>
    </location>
</feature>
<dbReference type="Pfam" id="PF13567">
    <property type="entry name" value="DUF4131"/>
    <property type="match status" value="1"/>
</dbReference>
<dbReference type="NCBIfam" id="TIGR00360">
    <property type="entry name" value="ComEC_N-term"/>
    <property type="match status" value="1"/>
</dbReference>
<comment type="subcellular location">
    <subcellularLocation>
        <location evidence="1">Cell membrane</location>
        <topology evidence="1">Multi-pass membrane protein</topology>
    </subcellularLocation>
</comment>
<evidence type="ECO:0000256" key="4">
    <source>
        <dbReference type="ARBA" id="ARBA00022989"/>
    </source>
</evidence>
<name>Q3ARK6_CHLCH</name>
<feature type="transmembrane region" description="Helical" evidence="6">
    <location>
        <begin position="21"/>
        <end position="44"/>
    </location>
</feature>
<keyword evidence="5 6" id="KW-0472">Membrane</keyword>
<organism evidence="9">
    <name type="scientific">Chlorobium chlorochromatii (strain CaD3)</name>
    <dbReference type="NCBI Taxonomy" id="340177"/>
    <lineage>
        <taxon>Bacteria</taxon>
        <taxon>Pseudomonadati</taxon>
        <taxon>Chlorobiota</taxon>
        <taxon>Chlorobiia</taxon>
        <taxon>Chlorobiales</taxon>
        <taxon>Chlorobiaceae</taxon>
        <taxon>Chlorobium/Pelodictyon group</taxon>
        <taxon>Chlorobium</taxon>
    </lineage>
</organism>
<accession>Q3ARK6</accession>
<dbReference type="HOGENOM" id="CLU_377545_0_0_10"/>
<feature type="transmembrane region" description="Helical" evidence="6">
    <location>
        <begin position="540"/>
        <end position="558"/>
    </location>
</feature>
<feature type="transmembrane region" description="Helical" evidence="6">
    <location>
        <begin position="383"/>
        <end position="403"/>
    </location>
</feature>
<dbReference type="OrthoDB" id="9761531at2"/>
<evidence type="ECO:0000256" key="5">
    <source>
        <dbReference type="ARBA" id="ARBA00023136"/>
    </source>
</evidence>
<evidence type="ECO:0000259" key="8">
    <source>
        <dbReference type="Pfam" id="PF13567"/>
    </source>
</evidence>
<keyword evidence="3 6" id="KW-0812">Transmembrane</keyword>
<dbReference type="GO" id="GO:0005886">
    <property type="term" value="C:plasma membrane"/>
    <property type="evidence" value="ECO:0007669"/>
    <property type="project" value="UniProtKB-SubCell"/>
</dbReference>
<keyword evidence="2" id="KW-1003">Cell membrane</keyword>